<gene>
    <name evidence="5" type="ORF">D9757_014230</name>
</gene>
<sequence>MASLEAEEEDSGSEFEDEDGFEDEGFIHEGALDTAHSITSPSLPSPSFPDSHRIPQIQEIITRYEKSPKSQSSVQLSSTSPTIPPSNDASSSLQRFADALLAANNDNDGPPDEDSLLLVMMNELAHRTRNPPMQLFLVQCRRGMELGIVNRIRDDIRSDGVDRSVIDDAFRSQHSGHIYLCAQNMLPQNTSLAAYLHLIDGFIYSSPPQVSYSNIQTSSRVSTREDSSSETSVLSNLVPLWESHKLAMPKHRFIPFADSDFSTFLTHPHSDVSVGKWMKAKRGLYKGDVGLVVDLDSRRRSCSMLFIPRLLVRKETGQKRRRSHRPPPTPLRAEPVFTIMREEKVPPPVAVCPELDCATPMSCKHVIAEERAWRWMGHKFQGQLALVDLPCADVEQANVIPEQIGSYFKRSGHPMLGPISHNAMPPSSDWLFYPDEPVYLVDLFSNETLFITQFGVASGTVALVESSSSGFCDIVVLHDDPPIRQTIRISNKYLRKIIAVGDTVEILASSKLLRTPRVAGEENDRVPVVAWERLSLRGQVGSVIGVGHTGSFAQVVGPFGALNVHVNSLHCLPSGSSSVSKPTLNLTLPHDTIVTEMYRSSLNLIATRETSETPSPSWTKRSHPWKGIEVVILGKHIRKGYRAVVKDVKEEASLKSGIGIHLQYTISNLDGVVQEWVDYDLIRRTEYMPSTSTNSDPTGLEKGSISALGLMFDENLNNRMSSQPQTYNQALTLSTSMSPSPNNPPLSQDNILESFQSLSLETMPYEERIQAALADIECSAASGALLSIRAAANKYEVARSTTLQDRHYGRLNRVDAHAHQQKLTPAQEDILVQWVKEQGRRGVPLSHSAIANHASDIAGIEIGKNWIHNFRKRHQDLRTSWTSSLEECRARALTPQAVAGFYDLLYSIVNKPGEDPIPPENIYNADEKGVQVGVGEKSKVLIDRDQKLVQSMAHGNKDLITIIECVAADGTFLPPFIIFEGVRNLVLQLNRVYIHIDKTNFLNHYATARSEAFKESTIISAFRKTGIHPFNRTAIPESAFAPAKNFTTQSSQPVPAQLPTILVPVDSTDSLDNEPGTRTRQGPICSRFVPLLSSESIASSSSLTETSSATPSSSTATSSTSIPSTTIQYRIALPPPKQRPTAEELYEENKVLRSLAVGAGHLLEANYAQMKLMEAENQKLRFKAFGKKKQRVALNTGTARHLTSDEMVNMLAKEDFKKSMTAVLKQVRPRFKAIRKQLADAEKALKIARKKAESQAKKAAKAAQKEAAKANSTRGRGRGHSRGRGQGRGRGRGRGKGSARSAPSPGRDKGKGRAVEPLSSSGESFDSLTSGSDTESSHGQGEQRDDDIGDETEDTPLPTEPSKPRPKPRPILRPLSPQNTSPPHHNTPLVLPSTSSHATSVAPPSGSSLYSMSTAFEVPGSEGEIEVKDIIGHRWKGKGLSFYVLWGDGDQTWEKLSGVNEWAALDEYLAFHKIDDPSQLSKQQFFR</sequence>
<protein>
    <recommendedName>
        <fullName evidence="4">HTH CENPB-type domain-containing protein</fullName>
    </recommendedName>
</protein>
<keyword evidence="2" id="KW-0539">Nucleus</keyword>
<keyword evidence="6" id="KW-1185">Reference proteome</keyword>
<evidence type="ECO:0000313" key="6">
    <source>
        <dbReference type="Proteomes" id="UP000518752"/>
    </source>
</evidence>
<feature type="region of interest" description="Disordered" evidence="3">
    <location>
        <begin position="1252"/>
        <end position="1406"/>
    </location>
</feature>
<proteinExistence type="predicted"/>
<dbReference type="EMBL" id="JAACJN010000245">
    <property type="protein sequence ID" value="KAF5356505.1"/>
    <property type="molecule type" value="Genomic_DNA"/>
</dbReference>
<dbReference type="InterPro" id="IPR006600">
    <property type="entry name" value="HTH_CenpB_DNA-bd_dom"/>
</dbReference>
<comment type="caution">
    <text evidence="5">The sequence shown here is derived from an EMBL/GenBank/DDBJ whole genome shotgun (WGS) entry which is preliminary data.</text>
</comment>
<feature type="region of interest" description="Disordered" evidence="3">
    <location>
        <begin position="1"/>
        <end position="91"/>
    </location>
</feature>
<dbReference type="GO" id="GO:0005634">
    <property type="term" value="C:nucleus"/>
    <property type="evidence" value="ECO:0007669"/>
    <property type="project" value="TreeGrafter"/>
</dbReference>
<feature type="domain" description="HTH CENPB-type" evidence="4">
    <location>
        <begin position="815"/>
        <end position="880"/>
    </location>
</feature>
<dbReference type="GO" id="GO:0003677">
    <property type="term" value="F:DNA binding"/>
    <property type="evidence" value="ECO:0007669"/>
    <property type="project" value="UniProtKB-KW"/>
</dbReference>
<name>A0A8H5G1D0_9AGAR</name>
<feature type="compositionally biased region" description="Low complexity" evidence="3">
    <location>
        <begin position="69"/>
        <end position="81"/>
    </location>
</feature>
<dbReference type="InterPro" id="IPR016197">
    <property type="entry name" value="Chromo-like_dom_sf"/>
</dbReference>
<evidence type="ECO:0000313" key="5">
    <source>
        <dbReference type="EMBL" id="KAF5356505.1"/>
    </source>
</evidence>
<dbReference type="CDD" id="cd00024">
    <property type="entry name" value="CD_CSD"/>
    <property type="match status" value="1"/>
</dbReference>
<keyword evidence="1" id="KW-0238">DNA-binding</keyword>
<organism evidence="5 6">
    <name type="scientific">Collybiopsis confluens</name>
    <dbReference type="NCBI Taxonomy" id="2823264"/>
    <lineage>
        <taxon>Eukaryota</taxon>
        <taxon>Fungi</taxon>
        <taxon>Dikarya</taxon>
        <taxon>Basidiomycota</taxon>
        <taxon>Agaricomycotina</taxon>
        <taxon>Agaricomycetes</taxon>
        <taxon>Agaricomycetidae</taxon>
        <taxon>Agaricales</taxon>
        <taxon>Marasmiineae</taxon>
        <taxon>Omphalotaceae</taxon>
        <taxon>Collybiopsis</taxon>
    </lineage>
</organism>
<feature type="compositionally biased region" description="Basic residues" evidence="3">
    <location>
        <begin position="1275"/>
        <end position="1297"/>
    </location>
</feature>
<dbReference type="SMART" id="SM00674">
    <property type="entry name" value="CENPB"/>
    <property type="match status" value="1"/>
</dbReference>
<dbReference type="SUPFAM" id="SSF54160">
    <property type="entry name" value="Chromo domain-like"/>
    <property type="match status" value="1"/>
</dbReference>
<dbReference type="Pfam" id="PF05225">
    <property type="entry name" value="HTH_psq"/>
    <property type="match status" value="1"/>
</dbReference>
<dbReference type="Proteomes" id="UP000518752">
    <property type="component" value="Unassembled WGS sequence"/>
</dbReference>
<dbReference type="InterPro" id="IPR007889">
    <property type="entry name" value="HTH_Psq"/>
</dbReference>
<dbReference type="PROSITE" id="PS51253">
    <property type="entry name" value="HTH_CENPB"/>
    <property type="match status" value="1"/>
</dbReference>
<evidence type="ECO:0000256" key="1">
    <source>
        <dbReference type="ARBA" id="ARBA00023125"/>
    </source>
</evidence>
<feature type="compositionally biased region" description="Acidic residues" evidence="3">
    <location>
        <begin position="1344"/>
        <end position="1354"/>
    </location>
</feature>
<dbReference type="OrthoDB" id="3265672at2759"/>
<dbReference type="InterPro" id="IPR050863">
    <property type="entry name" value="CenT-Element_Derived"/>
</dbReference>
<feature type="compositionally biased region" description="Polar residues" evidence="3">
    <location>
        <begin position="1318"/>
        <end position="1340"/>
    </location>
</feature>
<evidence type="ECO:0000256" key="3">
    <source>
        <dbReference type="SAM" id="MobiDB-lite"/>
    </source>
</evidence>
<evidence type="ECO:0000259" key="4">
    <source>
        <dbReference type="PROSITE" id="PS51253"/>
    </source>
</evidence>
<reference evidence="5 6" key="1">
    <citation type="journal article" date="2020" name="ISME J.">
        <title>Uncovering the hidden diversity of litter-decomposition mechanisms in mushroom-forming fungi.</title>
        <authorList>
            <person name="Floudas D."/>
            <person name="Bentzer J."/>
            <person name="Ahren D."/>
            <person name="Johansson T."/>
            <person name="Persson P."/>
            <person name="Tunlid A."/>
        </authorList>
    </citation>
    <scope>NUCLEOTIDE SEQUENCE [LARGE SCALE GENOMIC DNA]</scope>
    <source>
        <strain evidence="5 6">CBS 406.79</strain>
    </source>
</reference>
<feature type="compositionally biased region" description="Acidic residues" evidence="3">
    <location>
        <begin position="1"/>
        <end position="24"/>
    </location>
</feature>
<evidence type="ECO:0000256" key="2">
    <source>
        <dbReference type="ARBA" id="ARBA00023242"/>
    </source>
</evidence>
<dbReference type="Pfam" id="PF03221">
    <property type="entry name" value="HTH_Tnp_Tc5"/>
    <property type="match status" value="1"/>
</dbReference>
<dbReference type="PANTHER" id="PTHR19303:SF74">
    <property type="entry name" value="POGO TRANSPOSABLE ELEMENT WITH KRAB DOMAIN"/>
    <property type="match status" value="1"/>
</dbReference>
<accession>A0A8H5G1D0</accession>
<dbReference type="PANTHER" id="PTHR19303">
    <property type="entry name" value="TRANSPOSON"/>
    <property type="match status" value="1"/>
</dbReference>
<feature type="region of interest" description="Disordered" evidence="3">
    <location>
        <begin position="1101"/>
        <end position="1121"/>
    </location>
</feature>